<organism evidence="1 2">
    <name type="scientific">Mesobacillus selenatarsenatis (strain DSM 18680 / JCM 14380 / FERM P-15431 / SF-1)</name>
    <dbReference type="NCBI Taxonomy" id="1321606"/>
    <lineage>
        <taxon>Bacteria</taxon>
        <taxon>Bacillati</taxon>
        <taxon>Bacillota</taxon>
        <taxon>Bacilli</taxon>
        <taxon>Bacillales</taxon>
        <taxon>Bacillaceae</taxon>
        <taxon>Mesobacillus</taxon>
    </lineage>
</organism>
<sequence length="56" mass="6386">MNFVAFSFSFIGLLVAGNYPQENQFQDRIVSHGKATTIEKVMVKIHWGCQFGEYNS</sequence>
<gene>
    <name evidence="1" type="ORF">SAMD00020551_1962</name>
</gene>
<protein>
    <submittedName>
        <fullName evidence="1">Uncharacterized protein</fullName>
    </submittedName>
</protein>
<dbReference type="Proteomes" id="UP000031014">
    <property type="component" value="Unassembled WGS sequence"/>
</dbReference>
<name>A0A0A8X1E5_MESS1</name>
<accession>A0A0A8X1E5</accession>
<comment type="caution">
    <text evidence="1">The sequence shown here is derived from an EMBL/GenBank/DDBJ whole genome shotgun (WGS) entry which is preliminary data.</text>
</comment>
<dbReference type="AlphaFoldDB" id="A0A0A8X1E5"/>
<evidence type="ECO:0000313" key="2">
    <source>
        <dbReference type="Proteomes" id="UP000031014"/>
    </source>
</evidence>
<evidence type="ECO:0000313" key="1">
    <source>
        <dbReference type="EMBL" id="GAM13815.1"/>
    </source>
</evidence>
<reference evidence="1 2" key="1">
    <citation type="submission" date="2013-06" db="EMBL/GenBank/DDBJ databases">
        <title>Whole genome shotgun sequence of Bacillus selenatarsenatis SF-1.</title>
        <authorList>
            <person name="Kuroda M."/>
            <person name="Sei K."/>
            <person name="Yamashita M."/>
            <person name="Ike M."/>
        </authorList>
    </citation>
    <scope>NUCLEOTIDE SEQUENCE [LARGE SCALE GENOMIC DNA]</scope>
    <source>
        <strain evidence="1 2">SF-1</strain>
    </source>
</reference>
<keyword evidence="2" id="KW-1185">Reference proteome</keyword>
<dbReference type="EMBL" id="BASE01000042">
    <property type="protein sequence ID" value="GAM13815.1"/>
    <property type="molecule type" value="Genomic_DNA"/>
</dbReference>
<dbReference type="STRING" id="1321606.SAMD00020551_1962"/>
<proteinExistence type="predicted"/>